<dbReference type="InterPro" id="IPR011990">
    <property type="entry name" value="TPR-like_helical_dom_sf"/>
</dbReference>
<evidence type="ECO:0000313" key="6">
    <source>
        <dbReference type="Proteomes" id="UP001175271"/>
    </source>
</evidence>
<feature type="repeat" description="TPR" evidence="4">
    <location>
        <begin position="440"/>
        <end position="473"/>
    </location>
</feature>
<dbReference type="PROSITE" id="PS50005">
    <property type="entry name" value="TPR"/>
    <property type="match status" value="2"/>
</dbReference>
<dbReference type="Pfam" id="PF13181">
    <property type="entry name" value="TPR_8"/>
    <property type="match status" value="2"/>
</dbReference>
<dbReference type="InterPro" id="IPR019734">
    <property type="entry name" value="TPR_rpt"/>
</dbReference>
<reference evidence="5" key="1">
    <citation type="submission" date="2023-06" db="EMBL/GenBank/DDBJ databases">
        <title>Genomic analysis of the entomopathogenic nematode Steinernema hermaphroditum.</title>
        <authorList>
            <person name="Schwarz E.M."/>
            <person name="Heppert J.K."/>
            <person name="Baniya A."/>
            <person name="Schwartz H.T."/>
            <person name="Tan C.-H."/>
            <person name="Antoshechkin I."/>
            <person name="Sternberg P.W."/>
            <person name="Goodrich-Blair H."/>
            <person name="Dillman A.R."/>
        </authorList>
    </citation>
    <scope>NUCLEOTIDE SEQUENCE</scope>
    <source>
        <strain evidence="5">PS9179</strain>
        <tissue evidence="5">Whole animal</tissue>
    </source>
</reference>
<evidence type="ECO:0000256" key="2">
    <source>
        <dbReference type="ARBA" id="ARBA00022803"/>
    </source>
</evidence>
<organism evidence="5 6">
    <name type="scientific">Steinernema hermaphroditum</name>
    <dbReference type="NCBI Taxonomy" id="289476"/>
    <lineage>
        <taxon>Eukaryota</taxon>
        <taxon>Metazoa</taxon>
        <taxon>Ecdysozoa</taxon>
        <taxon>Nematoda</taxon>
        <taxon>Chromadorea</taxon>
        <taxon>Rhabditida</taxon>
        <taxon>Tylenchina</taxon>
        <taxon>Panagrolaimomorpha</taxon>
        <taxon>Strongyloidoidea</taxon>
        <taxon>Steinernematidae</taxon>
        <taxon>Steinernema</taxon>
    </lineage>
</organism>
<name>A0AA39M4R1_9BILA</name>
<keyword evidence="2 4" id="KW-0802">TPR repeat</keyword>
<dbReference type="InterPro" id="IPR044244">
    <property type="entry name" value="TTC27/Emw1"/>
</dbReference>
<dbReference type="Proteomes" id="UP001175271">
    <property type="component" value="Unassembled WGS sequence"/>
</dbReference>
<dbReference type="EMBL" id="JAUCMV010000002">
    <property type="protein sequence ID" value="KAK0420485.1"/>
    <property type="molecule type" value="Genomic_DNA"/>
</dbReference>
<evidence type="ECO:0008006" key="7">
    <source>
        <dbReference type="Google" id="ProtNLM"/>
    </source>
</evidence>
<evidence type="ECO:0000256" key="4">
    <source>
        <dbReference type="PROSITE-ProRule" id="PRU00339"/>
    </source>
</evidence>
<keyword evidence="1" id="KW-0677">Repeat</keyword>
<evidence type="ECO:0000313" key="5">
    <source>
        <dbReference type="EMBL" id="KAK0420485.1"/>
    </source>
</evidence>
<gene>
    <name evidence="5" type="ORF">QR680_014712</name>
</gene>
<dbReference type="Gene3D" id="1.25.40.10">
    <property type="entry name" value="Tetratricopeptide repeat domain"/>
    <property type="match status" value="1"/>
</dbReference>
<dbReference type="PANTHER" id="PTHR16193:SF0">
    <property type="entry name" value="TETRATRICOPEPTIDE REPEAT PROTEIN 27"/>
    <property type="match status" value="1"/>
</dbReference>
<proteinExistence type="inferred from homology"/>
<sequence>MTLSIGSEFVQQQYGGKSVAELIEAAEKHLRSYYLANYLGDVEAVDDAPLPDSEAATVIAALSIGLNRPFRKARGLVHLWTCKELHSVIDERLGQAGPEDSLKTKWTTAYYRFLHVWQDALPDIDMGLYEKLVALMPSVEKTSELALSRFYTLMMLLRFKEARELLDSIAEDIQLKHELTGIMGVRTKYQTKPTSQLVALATNGRSDGPNSNDEECHDLPSNINIDDDTVLEEVKTVDGEEVNSSPLHSDQLACLFATALLNKKVQAKTDEQLEIMNAYCSAVIGRRRNWAITVRALIERSITQSQSTRRVFRTVLQMEHVVKLLDNVDDTTNRESKKARWNYAMATGTLPWWKVKSLYGVVLESVGSTNEALAIYESIEDYEKIIACYKSLNKLENAERLIRSLLAEEEDPVLYTHLGDITDNSEYYEKAIEISNDRCAKARKSYGMQQLLRKKYNEASEHFKRCVEIQPIQVGVWYNLGYTYYQQERFADAAPAFHRCTQLEPDHFHAWNNLACCYVNMKEKERAYLVYQEAVKCDSSHDEVWANLASVAIEQGALSKAIEAINQVIDLRSMRGKEVLYDEVPALKCLASMLLQEPEKFKRQKEDYLVLLGKLTTKQTCGAHIWRVYAEMKRPEPSSTDPTAWDLYIQKLQRCASSDMNAAEWRRDEDIVLDVLTTLLQIADGKKKIAELKDNAPEATRACKSWVRLTMGPVVSSLRKIYTETELQEGALKEALENAEKAVVEAKTA</sequence>
<accession>A0AA39M4R1</accession>
<dbReference type="Pfam" id="PF00515">
    <property type="entry name" value="TPR_1"/>
    <property type="match status" value="1"/>
</dbReference>
<evidence type="ECO:0000256" key="1">
    <source>
        <dbReference type="ARBA" id="ARBA00022737"/>
    </source>
</evidence>
<dbReference type="SUPFAM" id="SSF48452">
    <property type="entry name" value="TPR-like"/>
    <property type="match status" value="2"/>
</dbReference>
<keyword evidence="6" id="KW-1185">Reference proteome</keyword>
<protein>
    <recommendedName>
        <fullName evidence="7">Tetratricopeptide repeat protein</fullName>
    </recommendedName>
</protein>
<comment type="caution">
    <text evidence="5">The sequence shown here is derived from an EMBL/GenBank/DDBJ whole genome shotgun (WGS) entry which is preliminary data.</text>
</comment>
<dbReference type="AlphaFoldDB" id="A0AA39M4R1"/>
<evidence type="ECO:0000256" key="3">
    <source>
        <dbReference type="ARBA" id="ARBA00024020"/>
    </source>
</evidence>
<feature type="repeat" description="TPR" evidence="4">
    <location>
        <begin position="474"/>
        <end position="507"/>
    </location>
</feature>
<dbReference type="PANTHER" id="PTHR16193">
    <property type="entry name" value="TETRATRICOPEPTIDE REPEAT PROTEIN 27"/>
    <property type="match status" value="1"/>
</dbReference>
<comment type="similarity">
    <text evidence="3">Belongs to the TTC27 family.</text>
</comment>
<dbReference type="SMART" id="SM00028">
    <property type="entry name" value="TPR"/>
    <property type="match status" value="5"/>
</dbReference>